<gene>
    <name evidence="1" type="ORF">RRG08_046556</name>
</gene>
<dbReference type="EMBL" id="JAWDGP010004473">
    <property type="protein sequence ID" value="KAK3764092.1"/>
    <property type="molecule type" value="Genomic_DNA"/>
</dbReference>
<protein>
    <submittedName>
        <fullName evidence="1">Uncharacterized protein</fullName>
    </submittedName>
</protein>
<accession>A0AAE0Z7A3</accession>
<evidence type="ECO:0000313" key="2">
    <source>
        <dbReference type="Proteomes" id="UP001283361"/>
    </source>
</evidence>
<dbReference type="AlphaFoldDB" id="A0AAE0Z7A3"/>
<sequence>MLVSFLYRHQQVTSALSLSKNKHVDVSDAEIELLEAARQTLQPFYEATVELSTERASSVSKIKPLVHLLIVFAAEDHTLFGASLHQQPVSRFANIENTQHLQIATLLDPRLKKVDFQALQQPQKQLMN</sequence>
<proteinExistence type="predicted"/>
<reference evidence="1" key="1">
    <citation type="journal article" date="2023" name="G3 (Bethesda)">
        <title>A reference genome for the long-term kleptoplast-retaining sea slug Elysia crispata morphotype clarki.</title>
        <authorList>
            <person name="Eastman K.E."/>
            <person name="Pendleton A.L."/>
            <person name="Shaikh M.A."/>
            <person name="Suttiyut T."/>
            <person name="Ogas R."/>
            <person name="Tomko P."/>
            <person name="Gavelis G."/>
            <person name="Widhalm J.R."/>
            <person name="Wisecaver J.H."/>
        </authorList>
    </citation>
    <scope>NUCLEOTIDE SEQUENCE</scope>
    <source>
        <strain evidence="1">ECLA1</strain>
    </source>
</reference>
<organism evidence="1 2">
    <name type="scientific">Elysia crispata</name>
    <name type="common">lettuce slug</name>
    <dbReference type="NCBI Taxonomy" id="231223"/>
    <lineage>
        <taxon>Eukaryota</taxon>
        <taxon>Metazoa</taxon>
        <taxon>Spiralia</taxon>
        <taxon>Lophotrochozoa</taxon>
        <taxon>Mollusca</taxon>
        <taxon>Gastropoda</taxon>
        <taxon>Heterobranchia</taxon>
        <taxon>Euthyneura</taxon>
        <taxon>Panpulmonata</taxon>
        <taxon>Sacoglossa</taxon>
        <taxon>Placobranchoidea</taxon>
        <taxon>Plakobranchidae</taxon>
        <taxon>Elysia</taxon>
    </lineage>
</organism>
<name>A0AAE0Z7A3_9GAST</name>
<keyword evidence="2" id="KW-1185">Reference proteome</keyword>
<comment type="caution">
    <text evidence="1">The sequence shown here is derived from an EMBL/GenBank/DDBJ whole genome shotgun (WGS) entry which is preliminary data.</text>
</comment>
<dbReference type="Proteomes" id="UP001283361">
    <property type="component" value="Unassembled WGS sequence"/>
</dbReference>
<evidence type="ECO:0000313" key="1">
    <source>
        <dbReference type="EMBL" id="KAK3764092.1"/>
    </source>
</evidence>